<dbReference type="InterPro" id="IPR027417">
    <property type="entry name" value="P-loop_NTPase"/>
</dbReference>
<keyword evidence="4 13" id="KW-0347">Helicase</keyword>
<evidence type="ECO:0000313" key="14">
    <source>
        <dbReference type="Proteomes" id="UP000011189"/>
    </source>
</evidence>
<evidence type="ECO:0000259" key="11">
    <source>
        <dbReference type="PROSITE" id="PS51194"/>
    </source>
</evidence>
<dbReference type="GO" id="GO:0005524">
    <property type="term" value="F:ATP binding"/>
    <property type="evidence" value="ECO:0007669"/>
    <property type="project" value="UniProtKB-KW"/>
</dbReference>
<dbReference type="Gene3D" id="3.40.50.300">
    <property type="entry name" value="P-loop containing nucleotide triphosphate hydrolases"/>
    <property type="match status" value="2"/>
</dbReference>
<gene>
    <name evidence="13" type="ORF">G205_02763</name>
</gene>
<dbReference type="InterPro" id="IPR047112">
    <property type="entry name" value="RecG/Mfd"/>
</dbReference>
<dbReference type="AlphaFoldDB" id="L8TT23"/>
<sequence>MKRWLGKAETALGNHSDRLNAINIFPVADGDTGTNLYLTVRAAARSLAAGTGQPAQVDVGAVLSTAGQAALEEARGNSGTLFSVFLCAAAEPLEGHTRLTSTLLAAALNRAQIRAWSALSDPVPGTMLSVMESAARAAAAVDAGQNGDDSNHALGLALDAAVEGALAAVIQTEDQLDALTTAHVVDAGGVGMLLILDCLRSAVMGVELQSELLDGLHGYDVADPHIHADMPDDDGVEVMCTINLSPLNAATLRQRLDEIGESVIMSQVAAALTRAGTTGGGSTSTFRIRSLPSPSSGPLANPPRSASVNSRCRGNLMPAQSTPPGMNAELDLALERRIGKRSAAVIEKHLGITTVEELLNYFPRRYLTRGELTPISDIPLDEDVTLIARVLSSSTRTMRARKGTITDVVISDDDGQAGLRLVGGTDYRGKAPGTLKISFFNGYRAKAELLPGRRALFSGKVTSFKGSLGLTNPDYHVLDEEPFSAGGQDAGKLAAMPIPVYPATAKLPSWKIQKVVAALLETADLASLPDPVPAAVAEREGFLPLHQAYRLIHAPETAADWKQARERLRYQEALVLQSALARRRAQLASEEATARRPRPDGVRAAFDRSLPFTLTDGQAAVGKTLAGELARDFPMNRLLQGEVGSGKTVVALRAMLQVVDAGGQAALLAPTEVLAAQHYDSIRRTLGPLSRDGLLGGLGAGDDASVQVTLLTGSMPTAARRQAMLDAASGTAGIVIGTHALLSDNVSFYDLGLIVVDEQHRFGVEQRDALRAKARKPPHLLVMTATPIPRTVAMTVFGDLETSTLDELPKGRAPITTHLVGLAENPAWAGRIWARAREEIDAGHQVYVVCPKIGTDDGDFSPGEAEPPGLDAEESQRELASVTAVVEHLQGEPSLSGVPLAPLHGRQDPELKSATMAGFVDNTVKLLVSTTVIEVGVDVHNATLMVILDADRFGISQLHQLRGRVGRGGLPGTCLLVTALEPGHPSRRRLEAVAATTDGFVLSQEDLKLRREGDILGASQSGGRSTLKLLRVLEHEDVIARAREDAQDIVAADPFLSRHEELADAIEKYLNPEKEAFLERG</sequence>
<dbReference type="InterPro" id="IPR001650">
    <property type="entry name" value="Helicase_C-like"/>
</dbReference>
<keyword evidence="7" id="KW-0234">DNA repair</keyword>
<dbReference type="CDD" id="cd04488">
    <property type="entry name" value="RecG_wedge_OBF"/>
    <property type="match status" value="1"/>
</dbReference>
<dbReference type="InterPro" id="IPR045562">
    <property type="entry name" value="RecG_dom3_C"/>
</dbReference>
<dbReference type="InterPro" id="IPR011545">
    <property type="entry name" value="DEAD/DEAH_box_helicase_dom"/>
</dbReference>
<evidence type="ECO:0000256" key="1">
    <source>
        <dbReference type="ARBA" id="ARBA00022741"/>
    </source>
</evidence>
<dbReference type="Pfam" id="PF00270">
    <property type="entry name" value="DEAD"/>
    <property type="match status" value="1"/>
</dbReference>
<dbReference type="GO" id="GO:0004371">
    <property type="term" value="F:glycerone kinase activity"/>
    <property type="evidence" value="ECO:0007669"/>
    <property type="project" value="InterPro"/>
</dbReference>
<dbReference type="InterPro" id="IPR014001">
    <property type="entry name" value="Helicase_ATP-bd"/>
</dbReference>
<accession>L8TT23</accession>
<feature type="region of interest" description="Disordered" evidence="9">
    <location>
        <begin position="275"/>
        <end position="309"/>
    </location>
</feature>
<evidence type="ECO:0000259" key="12">
    <source>
        <dbReference type="PROSITE" id="PS51480"/>
    </source>
</evidence>
<keyword evidence="3" id="KW-0378">Hydrolase</keyword>
<dbReference type="CDD" id="cd17992">
    <property type="entry name" value="DEXHc_RecG"/>
    <property type="match status" value="1"/>
</dbReference>
<keyword evidence="2" id="KW-0227">DNA damage</keyword>
<feature type="compositionally biased region" description="Polar residues" evidence="9">
    <location>
        <begin position="292"/>
        <end position="309"/>
    </location>
</feature>
<dbReference type="EMBL" id="AOFD01000004">
    <property type="protein sequence ID" value="ELT45877.1"/>
    <property type="molecule type" value="Genomic_DNA"/>
</dbReference>
<dbReference type="InterPro" id="IPR012340">
    <property type="entry name" value="NA-bd_OB-fold"/>
</dbReference>
<evidence type="ECO:0000256" key="7">
    <source>
        <dbReference type="ARBA" id="ARBA00023204"/>
    </source>
</evidence>
<evidence type="ECO:0000256" key="3">
    <source>
        <dbReference type="ARBA" id="ARBA00022801"/>
    </source>
</evidence>
<feature type="domain" description="DhaL" evidence="12">
    <location>
        <begin position="1"/>
        <end position="201"/>
    </location>
</feature>
<keyword evidence="1" id="KW-0547">Nucleotide-binding</keyword>
<comment type="caution">
    <text evidence="13">The sequence shown here is derived from an EMBL/GenBank/DDBJ whole genome shotgun (WGS) entry which is preliminary data.</text>
</comment>
<dbReference type="GO" id="GO:0016787">
    <property type="term" value="F:hydrolase activity"/>
    <property type="evidence" value="ECO:0007669"/>
    <property type="project" value="UniProtKB-KW"/>
</dbReference>
<dbReference type="Gene3D" id="1.25.40.340">
    <property type="match status" value="1"/>
</dbReference>
<dbReference type="SMART" id="SM00487">
    <property type="entry name" value="DEXDc"/>
    <property type="match status" value="1"/>
</dbReference>
<keyword evidence="14" id="KW-1185">Reference proteome</keyword>
<evidence type="ECO:0000256" key="4">
    <source>
        <dbReference type="ARBA" id="ARBA00022806"/>
    </source>
</evidence>
<proteinExistence type="predicted"/>
<dbReference type="SUPFAM" id="SSF101473">
    <property type="entry name" value="DhaL-like"/>
    <property type="match status" value="1"/>
</dbReference>
<keyword evidence="5" id="KW-0067">ATP-binding</keyword>
<evidence type="ECO:0000256" key="9">
    <source>
        <dbReference type="SAM" id="MobiDB-lite"/>
    </source>
</evidence>
<feature type="domain" description="Helicase C-terminal" evidence="11">
    <location>
        <begin position="814"/>
        <end position="1008"/>
    </location>
</feature>
<reference evidence="14" key="1">
    <citation type="journal article" date="2013" name="Genome Announc.">
        <title>Draft Genome Sequence of the 2-Chloro-4-Nitrophenol-Degrading Bacterium Arthrobacter sp. Strain SJCon.</title>
        <authorList>
            <person name="Vikram S."/>
            <person name="Kumar S."/>
            <person name="Vaidya B."/>
            <person name="Pinnaka A.K."/>
            <person name="Raghava G.P."/>
        </authorList>
    </citation>
    <scope>NUCLEOTIDE SEQUENCE [LARGE SCALE GENOMIC DNA]</scope>
    <source>
        <strain evidence="14">SJCon</strain>
    </source>
</reference>
<dbReference type="PANTHER" id="PTHR47964:SF1">
    <property type="entry name" value="ATP-DEPENDENT DNA HELICASE HOMOLOG RECG, CHLOROPLASTIC"/>
    <property type="match status" value="1"/>
</dbReference>
<dbReference type="SMART" id="SM00490">
    <property type="entry name" value="HELICc"/>
    <property type="match status" value="1"/>
</dbReference>
<dbReference type="GO" id="GO:0006281">
    <property type="term" value="P:DNA repair"/>
    <property type="evidence" value="ECO:0007669"/>
    <property type="project" value="UniProtKB-KW"/>
</dbReference>
<dbReference type="SMART" id="SM01120">
    <property type="entry name" value="Dak2"/>
    <property type="match status" value="1"/>
</dbReference>
<feature type="domain" description="Helicase ATP-binding" evidence="10">
    <location>
        <begin position="628"/>
        <end position="805"/>
    </location>
</feature>
<dbReference type="InterPro" id="IPR033454">
    <property type="entry name" value="RecG_wedge"/>
</dbReference>
<dbReference type="PANTHER" id="PTHR47964">
    <property type="entry name" value="ATP-DEPENDENT DNA HELICASE HOMOLOG RECG, CHLOROPLASTIC"/>
    <property type="match status" value="1"/>
</dbReference>
<dbReference type="Proteomes" id="UP000011189">
    <property type="component" value="Unassembled WGS sequence"/>
</dbReference>
<dbReference type="Pfam" id="PF00271">
    <property type="entry name" value="Helicase_C"/>
    <property type="match status" value="1"/>
</dbReference>
<evidence type="ECO:0000313" key="13">
    <source>
        <dbReference type="EMBL" id="ELT45877.1"/>
    </source>
</evidence>
<evidence type="ECO:0000256" key="6">
    <source>
        <dbReference type="ARBA" id="ARBA00023125"/>
    </source>
</evidence>
<dbReference type="GO" id="GO:0003678">
    <property type="term" value="F:DNA helicase activity"/>
    <property type="evidence" value="ECO:0007669"/>
    <property type="project" value="TreeGrafter"/>
</dbReference>
<dbReference type="GO" id="GO:0003677">
    <property type="term" value="F:DNA binding"/>
    <property type="evidence" value="ECO:0007669"/>
    <property type="project" value="UniProtKB-KW"/>
</dbReference>
<dbReference type="Gene3D" id="2.40.50.140">
    <property type="entry name" value="Nucleic acid-binding proteins"/>
    <property type="match status" value="1"/>
</dbReference>
<protein>
    <recommendedName>
        <fullName evidence="8">Probable DNA 3'-5' helicase RecG</fullName>
    </recommendedName>
</protein>
<evidence type="ECO:0000256" key="2">
    <source>
        <dbReference type="ARBA" id="ARBA00022763"/>
    </source>
</evidence>
<dbReference type="PROSITE" id="PS51480">
    <property type="entry name" value="DHAL"/>
    <property type="match status" value="1"/>
</dbReference>
<dbReference type="InterPro" id="IPR004007">
    <property type="entry name" value="DhaL_dom"/>
</dbReference>
<organism evidence="13 14">
    <name type="scientific">Arthrobacter nitrophenolicus</name>
    <dbReference type="NCBI Taxonomy" id="683150"/>
    <lineage>
        <taxon>Bacteria</taxon>
        <taxon>Bacillati</taxon>
        <taxon>Actinomycetota</taxon>
        <taxon>Actinomycetes</taxon>
        <taxon>Micrococcales</taxon>
        <taxon>Micrococcaceae</taxon>
        <taxon>Arthrobacter</taxon>
    </lineage>
</organism>
<dbReference type="Pfam" id="PF19833">
    <property type="entry name" value="RecG_dom3_C"/>
    <property type="match status" value="1"/>
</dbReference>
<evidence type="ECO:0000259" key="10">
    <source>
        <dbReference type="PROSITE" id="PS51192"/>
    </source>
</evidence>
<name>L8TT23_9MICC</name>
<dbReference type="GO" id="GO:0006071">
    <property type="term" value="P:glycerol metabolic process"/>
    <property type="evidence" value="ECO:0007669"/>
    <property type="project" value="InterPro"/>
</dbReference>
<evidence type="ECO:0000256" key="8">
    <source>
        <dbReference type="ARBA" id="ARBA00049819"/>
    </source>
</evidence>
<keyword evidence="6" id="KW-0238">DNA-binding</keyword>
<dbReference type="PROSITE" id="PS51194">
    <property type="entry name" value="HELICASE_CTER"/>
    <property type="match status" value="1"/>
</dbReference>
<dbReference type="InterPro" id="IPR036117">
    <property type="entry name" value="DhaL_dom_sf"/>
</dbReference>
<dbReference type="PROSITE" id="PS51192">
    <property type="entry name" value="HELICASE_ATP_BIND_1"/>
    <property type="match status" value="1"/>
</dbReference>
<dbReference type="Pfam" id="PF17191">
    <property type="entry name" value="RecG_wedge"/>
    <property type="match status" value="1"/>
</dbReference>
<dbReference type="PATRIC" id="fig|683150.5.peg.557"/>
<dbReference type="Pfam" id="PF02734">
    <property type="entry name" value="Dak2"/>
    <property type="match status" value="1"/>
</dbReference>
<dbReference type="SUPFAM" id="SSF50249">
    <property type="entry name" value="Nucleic acid-binding proteins"/>
    <property type="match status" value="1"/>
</dbReference>
<evidence type="ECO:0000256" key="5">
    <source>
        <dbReference type="ARBA" id="ARBA00022840"/>
    </source>
</evidence>
<dbReference type="SUPFAM" id="SSF52540">
    <property type="entry name" value="P-loop containing nucleoside triphosphate hydrolases"/>
    <property type="match status" value="2"/>
</dbReference>